<dbReference type="AlphaFoldDB" id="A0A839UQJ0"/>
<comment type="caution">
    <text evidence="5">The sequence shown here is derived from an EMBL/GenBank/DDBJ whole genome shotgun (WGS) entry which is preliminary data.</text>
</comment>
<accession>A0A839UQJ0</accession>
<sequence length="258" mass="28941">MESPEHISAIIVDDESHARQALKTLLNAHPNIQVLAECENGISAVKAVNDLNPQVMFLDINMPKLDGFDVLELLGDTAPLTVFITAHNDYAIQAFEKNAVDYLLKPVNKDRLLQSVERIAQRVAHETPAQYQAQQQSAAQQMNQPGAPIQRILVRDKGDVYVIATKDITAIEAADDYVVIHTPEASHIKQERLSKLEDQLDSQQFCRIHRSTLINLDFLQGIETEAKETRFAVMKSDNNNPKQYAISRSGYSKLIELL</sequence>
<feature type="modified residue" description="4-aspartylphosphate" evidence="2">
    <location>
        <position position="59"/>
    </location>
</feature>
<proteinExistence type="predicted"/>
<dbReference type="SMART" id="SM00448">
    <property type="entry name" value="REC"/>
    <property type="match status" value="1"/>
</dbReference>
<dbReference type="GO" id="GO:0000156">
    <property type="term" value="F:phosphorelay response regulator activity"/>
    <property type="evidence" value="ECO:0007669"/>
    <property type="project" value="InterPro"/>
</dbReference>
<keyword evidence="6" id="KW-1185">Reference proteome</keyword>
<dbReference type="PROSITE" id="PS50930">
    <property type="entry name" value="HTH_LYTTR"/>
    <property type="match status" value="1"/>
</dbReference>
<feature type="domain" description="HTH LytTR-type" evidence="4">
    <location>
        <begin position="152"/>
        <end position="258"/>
    </location>
</feature>
<dbReference type="EMBL" id="JACHXZ010000001">
    <property type="protein sequence ID" value="MBB3167635.1"/>
    <property type="molecule type" value="Genomic_DNA"/>
</dbReference>
<evidence type="ECO:0000259" key="3">
    <source>
        <dbReference type="PROSITE" id="PS50110"/>
    </source>
</evidence>
<dbReference type="Pfam" id="PF04397">
    <property type="entry name" value="LytTR"/>
    <property type="match status" value="1"/>
</dbReference>
<dbReference type="SUPFAM" id="SSF52172">
    <property type="entry name" value="CheY-like"/>
    <property type="match status" value="1"/>
</dbReference>
<evidence type="ECO:0000313" key="5">
    <source>
        <dbReference type="EMBL" id="MBB3167635.1"/>
    </source>
</evidence>
<evidence type="ECO:0000256" key="1">
    <source>
        <dbReference type="ARBA" id="ARBA00023012"/>
    </source>
</evidence>
<dbReference type="PROSITE" id="PS50110">
    <property type="entry name" value="RESPONSE_REGULATORY"/>
    <property type="match status" value="1"/>
</dbReference>
<dbReference type="InterPro" id="IPR001789">
    <property type="entry name" value="Sig_transdc_resp-reg_receiver"/>
</dbReference>
<dbReference type="GO" id="GO:0003677">
    <property type="term" value="F:DNA binding"/>
    <property type="evidence" value="ECO:0007669"/>
    <property type="project" value="InterPro"/>
</dbReference>
<gene>
    <name evidence="5" type="ORF">FHS30_000811</name>
</gene>
<dbReference type="Gene3D" id="2.40.50.1020">
    <property type="entry name" value="LytTr DNA-binding domain"/>
    <property type="match status" value="1"/>
</dbReference>
<dbReference type="PANTHER" id="PTHR37299:SF1">
    <property type="entry name" value="STAGE 0 SPORULATION PROTEIN A HOMOLOG"/>
    <property type="match status" value="1"/>
</dbReference>
<keyword evidence="1" id="KW-0902">Two-component regulatory system</keyword>
<dbReference type="InterPro" id="IPR046947">
    <property type="entry name" value="LytR-like"/>
</dbReference>
<evidence type="ECO:0000256" key="2">
    <source>
        <dbReference type="PROSITE-ProRule" id="PRU00169"/>
    </source>
</evidence>
<keyword evidence="2" id="KW-0597">Phosphoprotein</keyword>
<dbReference type="Gene3D" id="3.40.50.2300">
    <property type="match status" value="1"/>
</dbReference>
<dbReference type="Proteomes" id="UP000559987">
    <property type="component" value="Unassembled WGS sequence"/>
</dbReference>
<protein>
    <submittedName>
        <fullName evidence="5">Two-component system LytT family response regulator</fullName>
    </submittedName>
</protein>
<feature type="domain" description="Response regulatory" evidence="3">
    <location>
        <begin position="8"/>
        <end position="120"/>
    </location>
</feature>
<dbReference type="Pfam" id="PF00072">
    <property type="entry name" value="Response_reg"/>
    <property type="match status" value="1"/>
</dbReference>
<evidence type="ECO:0000259" key="4">
    <source>
        <dbReference type="PROSITE" id="PS50930"/>
    </source>
</evidence>
<dbReference type="InterPro" id="IPR011006">
    <property type="entry name" value="CheY-like_superfamily"/>
</dbReference>
<dbReference type="RefSeq" id="WP_183908524.1">
    <property type="nucleotide sequence ID" value="NZ_JACHXZ010000001.1"/>
</dbReference>
<dbReference type="InterPro" id="IPR007492">
    <property type="entry name" value="LytTR_DNA-bd_dom"/>
</dbReference>
<evidence type="ECO:0000313" key="6">
    <source>
        <dbReference type="Proteomes" id="UP000559987"/>
    </source>
</evidence>
<name>A0A839UQJ0_9GAMM</name>
<dbReference type="PANTHER" id="PTHR37299">
    <property type="entry name" value="TRANSCRIPTIONAL REGULATOR-RELATED"/>
    <property type="match status" value="1"/>
</dbReference>
<reference evidence="5 6" key="1">
    <citation type="submission" date="2020-08" db="EMBL/GenBank/DDBJ databases">
        <title>Genomic Encyclopedia of Type Strains, Phase III (KMG-III): the genomes of soil and plant-associated and newly described type strains.</title>
        <authorList>
            <person name="Whitman W."/>
        </authorList>
    </citation>
    <scope>NUCLEOTIDE SEQUENCE [LARGE SCALE GENOMIC DNA]</scope>
    <source>
        <strain evidence="5 6">CECT 8571</strain>
    </source>
</reference>
<dbReference type="SMART" id="SM00850">
    <property type="entry name" value="LytTR"/>
    <property type="match status" value="1"/>
</dbReference>
<organism evidence="5 6">
    <name type="scientific">Simiduia aestuariiviva</name>
    <dbReference type="NCBI Taxonomy" id="1510459"/>
    <lineage>
        <taxon>Bacteria</taxon>
        <taxon>Pseudomonadati</taxon>
        <taxon>Pseudomonadota</taxon>
        <taxon>Gammaproteobacteria</taxon>
        <taxon>Cellvibrionales</taxon>
        <taxon>Cellvibrionaceae</taxon>
        <taxon>Simiduia</taxon>
    </lineage>
</organism>